<organism evidence="2 3">
    <name type="scientific">Butyrivibrio proteoclasticus</name>
    <dbReference type="NCBI Taxonomy" id="43305"/>
    <lineage>
        <taxon>Bacteria</taxon>
        <taxon>Bacillati</taxon>
        <taxon>Bacillota</taxon>
        <taxon>Clostridia</taxon>
        <taxon>Lachnospirales</taxon>
        <taxon>Lachnospiraceae</taxon>
        <taxon>Butyrivibrio</taxon>
    </lineage>
</organism>
<feature type="coiled-coil region" evidence="1">
    <location>
        <begin position="472"/>
        <end position="529"/>
    </location>
</feature>
<keyword evidence="1" id="KW-0175">Coiled coil</keyword>
<keyword evidence="3" id="KW-1185">Reference proteome</keyword>
<dbReference type="AlphaFoldDB" id="A0A1I5SUH1"/>
<evidence type="ECO:0000313" key="3">
    <source>
        <dbReference type="Proteomes" id="UP000182624"/>
    </source>
</evidence>
<evidence type="ECO:0000256" key="1">
    <source>
        <dbReference type="SAM" id="Coils"/>
    </source>
</evidence>
<reference evidence="3" key="1">
    <citation type="submission" date="2016-10" db="EMBL/GenBank/DDBJ databases">
        <authorList>
            <person name="Varghese N."/>
            <person name="Submissions S."/>
        </authorList>
    </citation>
    <scope>NUCLEOTIDE SEQUENCE [LARGE SCALE GENOMIC DNA]</scope>
    <source>
        <strain evidence="3">P18</strain>
    </source>
</reference>
<sequence length="600" mass="66800">MTDELQKGTLMPNTITNGNYYYTQSAFVQSAHFYSNQTIGNSDFQSAILEKNEDSPEVVDALAKEEPAKKGYTRVITANVWNSGMTSTQLADGKTAYSYQGMMQKFEIRIDVMGDSRKYTATGTDENGNEFSKEIDPYDVDPTDSDFTEFAALCAYIRDTEDIADEAMQAVDDVAPNDIFEKKNFLSELNGSINNFKMMGVSTLGAEQLLSHINRLMEVMMTSGVGTGISPEPVENATTFAGAKVWGDTGSFGTFSGIRFQTISYYGTREIGGADSATAEKPVEISDKEDDQKEIVSPIIGMSSIPVGNMSYVMTASEVFKPGSDEAIVRVHVGGKDIDVNINEVDPKNASAVEMFAYCQYADAHDTGTGYTFGSYSVLKGVTDPLGKSEYTSLDEAISKKSNWNDAISGSKVSFTKEQTGETFDASVLLKMLEETAGLFALQSGDKDLGELTDEEWEKLLADTDKAIDEAKETAIENKQQEEKEAEHVKRLIAENYENGKIQKAMDGYEFMKMQGELIERNVEKLRQNQKTTRERLLEQDPNAASKWYMYDGSSKRYSFDEFCKFMDAKDAEMRANAPEWRNPYLEMANYYLSQRKKEA</sequence>
<accession>A0A1I5SUH1</accession>
<gene>
    <name evidence="2" type="ORF">SAMN04487928_10770</name>
</gene>
<proteinExistence type="predicted"/>
<dbReference type="OrthoDB" id="2003882at2"/>
<dbReference type="Proteomes" id="UP000182624">
    <property type="component" value="Unassembled WGS sequence"/>
</dbReference>
<dbReference type="EMBL" id="FOXO01000007">
    <property type="protein sequence ID" value="SFP74422.1"/>
    <property type="molecule type" value="Genomic_DNA"/>
</dbReference>
<protein>
    <submittedName>
        <fullName evidence="2">Uncharacterized protein</fullName>
    </submittedName>
</protein>
<dbReference type="RefSeq" id="WP_074885846.1">
    <property type="nucleotide sequence ID" value="NZ_FOXO01000007.1"/>
</dbReference>
<name>A0A1I5SUH1_9FIRM</name>
<evidence type="ECO:0000313" key="2">
    <source>
        <dbReference type="EMBL" id="SFP74422.1"/>
    </source>
</evidence>